<sequence length="74" mass="7799">MNGKKSSLTTTVTYMFVIAFSARPLLQYSSPGDHGVYTAVQVSDLENVHAKVTVQAPVVRESVGGLTVTGDTGL</sequence>
<reference evidence="1" key="2">
    <citation type="submission" date="2020-11" db="EMBL/GenBank/DDBJ databases">
        <authorList>
            <person name="McCartney M.A."/>
            <person name="Auch B."/>
            <person name="Kono T."/>
            <person name="Mallez S."/>
            <person name="Becker A."/>
            <person name="Gohl D.M."/>
            <person name="Silverstein K.A.T."/>
            <person name="Koren S."/>
            <person name="Bechman K.B."/>
            <person name="Herman A."/>
            <person name="Abrahante J.E."/>
            <person name="Garbe J."/>
        </authorList>
    </citation>
    <scope>NUCLEOTIDE SEQUENCE</scope>
    <source>
        <strain evidence="1">Duluth1</strain>
        <tissue evidence="1">Whole animal</tissue>
    </source>
</reference>
<organism evidence="1 2">
    <name type="scientific">Dreissena polymorpha</name>
    <name type="common">Zebra mussel</name>
    <name type="synonym">Mytilus polymorpha</name>
    <dbReference type="NCBI Taxonomy" id="45954"/>
    <lineage>
        <taxon>Eukaryota</taxon>
        <taxon>Metazoa</taxon>
        <taxon>Spiralia</taxon>
        <taxon>Lophotrochozoa</taxon>
        <taxon>Mollusca</taxon>
        <taxon>Bivalvia</taxon>
        <taxon>Autobranchia</taxon>
        <taxon>Heteroconchia</taxon>
        <taxon>Euheterodonta</taxon>
        <taxon>Imparidentia</taxon>
        <taxon>Neoheterodontei</taxon>
        <taxon>Myida</taxon>
        <taxon>Dreissenoidea</taxon>
        <taxon>Dreissenidae</taxon>
        <taxon>Dreissena</taxon>
    </lineage>
</organism>
<keyword evidence="2" id="KW-1185">Reference proteome</keyword>
<proteinExistence type="predicted"/>
<evidence type="ECO:0000313" key="1">
    <source>
        <dbReference type="EMBL" id="KAH3696129.1"/>
    </source>
</evidence>
<evidence type="ECO:0000313" key="2">
    <source>
        <dbReference type="Proteomes" id="UP000828390"/>
    </source>
</evidence>
<gene>
    <name evidence="1" type="ORF">DPMN_083592</name>
</gene>
<dbReference type="AlphaFoldDB" id="A0A9D4BIL6"/>
<comment type="caution">
    <text evidence="1">The sequence shown here is derived from an EMBL/GenBank/DDBJ whole genome shotgun (WGS) entry which is preliminary data.</text>
</comment>
<reference evidence="1" key="1">
    <citation type="journal article" date="2019" name="bioRxiv">
        <title>The Genome of the Zebra Mussel, Dreissena polymorpha: A Resource for Invasive Species Research.</title>
        <authorList>
            <person name="McCartney M.A."/>
            <person name="Auch B."/>
            <person name="Kono T."/>
            <person name="Mallez S."/>
            <person name="Zhang Y."/>
            <person name="Obille A."/>
            <person name="Becker A."/>
            <person name="Abrahante J.E."/>
            <person name="Garbe J."/>
            <person name="Badalamenti J.P."/>
            <person name="Herman A."/>
            <person name="Mangelson H."/>
            <person name="Liachko I."/>
            <person name="Sullivan S."/>
            <person name="Sone E.D."/>
            <person name="Koren S."/>
            <person name="Silverstein K.A.T."/>
            <person name="Beckman K.B."/>
            <person name="Gohl D.M."/>
        </authorList>
    </citation>
    <scope>NUCLEOTIDE SEQUENCE</scope>
    <source>
        <strain evidence="1">Duluth1</strain>
        <tissue evidence="1">Whole animal</tissue>
    </source>
</reference>
<dbReference type="EMBL" id="JAIWYP010000016">
    <property type="protein sequence ID" value="KAH3696129.1"/>
    <property type="molecule type" value="Genomic_DNA"/>
</dbReference>
<name>A0A9D4BIL6_DREPO</name>
<dbReference type="Proteomes" id="UP000828390">
    <property type="component" value="Unassembled WGS sequence"/>
</dbReference>
<protein>
    <submittedName>
        <fullName evidence="1">Uncharacterized protein</fullName>
    </submittedName>
</protein>
<accession>A0A9D4BIL6</accession>